<proteinExistence type="predicted"/>
<dbReference type="Pfam" id="PF12823">
    <property type="entry name" value="DUF3817"/>
    <property type="match status" value="1"/>
</dbReference>
<reference evidence="8 9" key="1">
    <citation type="submission" date="2019-11" db="EMBL/GenBank/DDBJ databases">
        <title>Acidiferrimicrobium australis gen. nov., sp. nov., an acidophilic and obligately heterotrophic, member of the Actinobacteria that catalyses dissimilatory oxido- reduction of iron isolated from metal-rich acidic water in Chile.</title>
        <authorList>
            <person name="Gonzalez D."/>
            <person name="Huber K."/>
            <person name="Hedrich S."/>
            <person name="Rojas-Villalobos C."/>
            <person name="Quatrini R."/>
            <person name="Dinamarca M.A."/>
            <person name="Schwarz A."/>
            <person name="Canales C."/>
            <person name="Nancucheo I."/>
        </authorList>
    </citation>
    <scope>NUCLEOTIDE SEQUENCE [LARGE SCALE GENOMIC DNA]</scope>
    <source>
        <strain evidence="8 9">USS-CCA1</strain>
    </source>
</reference>
<gene>
    <name evidence="8" type="ORF">GHK86_18815</name>
</gene>
<dbReference type="EMBL" id="WJHE01001202">
    <property type="protein sequence ID" value="MST34766.1"/>
    <property type="molecule type" value="Genomic_DNA"/>
</dbReference>
<evidence type="ECO:0000256" key="2">
    <source>
        <dbReference type="ARBA" id="ARBA00022475"/>
    </source>
</evidence>
<feature type="domain" description="DUF3817" evidence="7">
    <location>
        <begin position="15"/>
        <end position="101"/>
    </location>
</feature>
<keyword evidence="9" id="KW-1185">Reference proteome</keyword>
<dbReference type="PANTHER" id="PTHR40077">
    <property type="entry name" value="MEMBRANE PROTEIN-RELATED"/>
    <property type="match status" value="1"/>
</dbReference>
<evidence type="ECO:0000313" key="9">
    <source>
        <dbReference type="Proteomes" id="UP000437736"/>
    </source>
</evidence>
<keyword evidence="4 6" id="KW-1133">Transmembrane helix</keyword>
<dbReference type="InterPro" id="IPR023845">
    <property type="entry name" value="DUF3817_TM"/>
</dbReference>
<sequence>MSQFTDLSTLDGALLRYRVLAYIVGTGLALLVFVGVPLQAAGYPQLVTIAGPIHGVFYIVYLVMALDLARRARFSLVEMFAMIGAGLIPILAFVIERRITRRVRAGAVEPWQLPAFLRRGQSPATP</sequence>
<dbReference type="Proteomes" id="UP000437736">
    <property type="component" value="Unassembled WGS sequence"/>
</dbReference>
<evidence type="ECO:0000256" key="3">
    <source>
        <dbReference type="ARBA" id="ARBA00022692"/>
    </source>
</evidence>
<accession>A0ABW9QZL2</accession>
<feature type="transmembrane region" description="Helical" evidence="6">
    <location>
        <begin position="72"/>
        <end position="95"/>
    </location>
</feature>
<evidence type="ECO:0000313" key="8">
    <source>
        <dbReference type="EMBL" id="MST34766.1"/>
    </source>
</evidence>
<feature type="transmembrane region" description="Helical" evidence="6">
    <location>
        <begin position="46"/>
        <end position="66"/>
    </location>
</feature>
<evidence type="ECO:0000259" key="7">
    <source>
        <dbReference type="Pfam" id="PF12823"/>
    </source>
</evidence>
<name>A0ABW9QZL2_9ACTN</name>
<evidence type="ECO:0000256" key="6">
    <source>
        <dbReference type="SAM" id="Phobius"/>
    </source>
</evidence>
<feature type="transmembrane region" description="Helical" evidence="6">
    <location>
        <begin position="20"/>
        <end position="39"/>
    </location>
</feature>
<keyword evidence="3 6" id="KW-0812">Transmembrane</keyword>
<feature type="non-terminal residue" evidence="8">
    <location>
        <position position="126"/>
    </location>
</feature>
<protein>
    <submittedName>
        <fullName evidence="8">DUF3817 domain-containing protein</fullName>
    </submittedName>
</protein>
<organism evidence="8 9">
    <name type="scientific">Acidiferrimicrobium australe</name>
    <dbReference type="NCBI Taxonomy" id="2664430"/>
    <lineage>
        <taxon>Bacteria</taxon>
        <taxon>Bacillati</taxon>
        <taxon>Actinomycetota</taxon>
        <taxon>Acidimicrobiia</taxon>
        <taxon>Acidimicrobiales</taxon>
        <taxon>Acidimicrobiaceae</taxon>
        <taxon>Acidiferrimicrobium</taxon>
    </lineage>
</organism>
<comment type="subcellular location">
    <subcellularLocation>
        <location evidence="1">Cell membrane</location>
        <topology evidence="1">Multi-pass membrane protein</topology>
    </subcellularLocation>
</comment>
<evidence type="ECO:0000256" key="4">
    <source>
        <dbReference type="ARBA" id="ARBA00022989"/>
    </source>
</evidence>
<dbReference type="PANTHER" id="PTHR40077:SF2">
    <property type="entry name" value="MEMBRANE PROTEIN"/>
    <property type="match status" value="1"/>
</dbReference>
<comment type="caution">
    <text evidence="8">The sequence shown here is derived from an EMBL/GenBank/DDBJ whole genome shotgun (WGS) entry which is preliminary data.</text>
</comment>
<dbReference type="NCBIfam" id="TIGR03954">
    <property type="entry name" value="integ_memb_HG"/>
    <property type="match status" value="1"/>
</dbReference>
<keyword evidence="2" id="KW-1003">Cell membrane</keyword>
<evidence type="ECO:0000256" key="1">
    <source>
        <dbReference type="ARBA" id="ARBA00004651"/>
    </source>
</evidence>
<keyword evidence="5 6" id="KW-0472">Membrane</keyword>
<evidence type="ECO:0000256" key="5">
    <source>
        <dbReference type="ARBA" id="ARBA00023136"/>
    </source>
</evidence>